<dbReference type="Proteomes" id="UP000266677">
    <property type="component" value="Unassembled WGS sequence"/>
</dbReference>
<sequence length="351" mass="38570">MTHLVGKIALDIVAGAPNNGRGDNNVGEVKKMRIGRDTHPYVSAQAFRRWLRESLPTDVAVSPVTRSGSKANQQAYTAGRPDLYPDDDLFGYMVAVKGGSYQRDTVLATGTLLSVTPQWPTRDFGTMSRGFGNDENPVIHEHEHYTAQLAADVSLDLPRVGVFQLQGSGPRRNLTDTAAAEAEAAGADKTTFRGMDSVRLPIEERRRRVVVLLNTLAQVRGGAKQALHYGERSPALVLLAPLKGGNNPFTRILTARAVREDQGHPHRETVFDAHVLREEMAAWADQLDDGPVLLGWAPGFLGDQRERVRGELTDLIEAGAIVLDHPRVLLRGLAKQIEAGERDDWFEVPQR</sequence>
<dbReference type="GO" id="GO:0051607">
    <property type="term" value="P:defense response to virus"/>
    <property type="evidence" value="ECO:0007669"/>
    <property type="project" value="UniProtKB-KW"/>
</dbReference>
<dbReference type="InterPro" id="IPR010154">
    <property type="entry name" value="CRISPR-assoc_Cas7/Cst2/DevR"/>
</dbReference>
<protein>
    <submittedName>
        <fullName evidence="3">Type I-B CRISPR-associated protein Cas7/Cst2/DevR</fullName>
    </submittedName>
</protein>
<dbReference type="OrthoDB" id="9781560at2"/>
<name>A0A3A4KYW6_9NOCA</name>
<dbReference type="RefSeq" id="WP_120037399.1">
    <property type="nucleotide sequence ID" value="NZ_QZFU01000010.1"/>
</dbReference>
<gene>
    <name evidence="3" type="primary">cas7i</name>
    <name evidence="3" type="ORF">D5S18_02045</name>
</gene>
<reference evidence="3 4" key="1">
    <citation type="submission" date="2018-09" db="EMBL/GenBank/DDBJ databases">
        <title>YIM PH21274 draft genome.</title>
        <authorList>
            <person name="Miao C."/>
        </authorList>
    </citation>
    <scope>NUCLEOTIDE SEQUENCE [LARGE SCALE GENOMIC DNA]</scope>
    <source>
        <strain evidence="3 4">YIM PH 21724</strain>
    </source>
</reference>
<dbReference type="AlphaFoldDB" id="A0A3A4KYW6"/>
<dbReference type="NCBIfam" id="TIGR01875">
    <property type="entry name" value="cas_MJ0381"/>
    <property type="match status" value="1"/>
</dbReference>
<evidence type="ECO:0000313" key="3">
    <source>
        <dbReference type="EMBL" id="RJO79154.1"/>
    </source>
</evidence>
<dbReference type="EMBL" id="QZFU01000010">
    <property type="protein sequence ID" value="RJO79154.1"/>
    <property type="molecule type" value="Genomic_DNA"/>
</dbReference>
<keyword evidence="1" id="KW-0051">Antiviral defense</keyword>
<comment type="function">
    <text evidence="2">CRISPR (clustered regularly interspaced short palindromic repeat) is an adaptive immune system that provides protection against mobile genetic elements (viruses, transposable elements and conjugative plasmids). CRISPR clusters contain spacers, sequences complementary to antecedent mobile elements, and target invading nucleic acids. CRISPR clusters are transcribed and processed into CRISPR RNA (crRNA).</text>
</comment>
<comment type="caution">
    <text evidence="3">The sequence shown here is derived from an EMBL/GenBank/DDBJ whole genome shotgun (WGS) entry which is preliminary data.</text>
</comment>
<organism evidence="3 4">
    <name type="scientific">Nocardia panacis</name>
    <dbReference type="NCBI Taxonomy" id="2340916"/>
    <lineage>
        <taxon>Bacteria</taxon>
        <taxon>Bacillati</taxon>
        <taxon>Actinomycetota</taxon>
        <taxon>Actinomycetes</taxon>
        <taxon>Mycobacteriales</taxon>
        <taxon>Nocardiaceae</taxon>
        <taxon>Nocardia</taxon>
    </lineage>
</organism>
<keyword evidence="4" id="KW-1185">Reference proteome</keyword>
<evidence type="ECO:0000256" key="1">
    <source>
        <dbReference type="ARBA" id="ARBA00023118"/>
    </source>
</evidence>
<evidence type="ECO:0000256" key="2">
    <source>
        <dbReference type="ARBA" id="ARBA00025626"/>
    </source>
</evidence>
<proteinExistence type="predicted"/>
<dbReference type="NCBIfam" id="TIGR02585">
    <property type="entry name" value="cas_Cst2_DevR"/>
    <property type="match status" value="1"/>
</dbReference>
<accession>A0A3A4KYW6</accession>
<evidence type="ECO:0000313" key="4">
    <source>
        <dbReference type="Proteomes" id="UP000266677"/>
    </source>
</evidence>
<dbReference type="InterPro" id="IPR013414">
    <property type="entry name" value="Cas7/Cst2/DevR_sub_I-B/Tneap"/>
</dbReference>